<dbReference type="SMART" id="SM00387">
    <property type="entry name" value="HATPase_c"/>
    <property type="match status" value="1"/>
</dbReference>
<reference evidence="9" key="1">
    <citation type="journal article" date="2021" name="Genome Biol. Evol.">
        <title>A High-Quality Reference Genome for a Parasitic Bivalve with Doubly Uniparental Inheritance (Bivalvia: Unionida).</title>
        <authorList>
            <person name="Smith C.H."/>
        </authorList>
    </citation>
    <scope>NUCLEOTIDE SEQUENCE</scope>
    <source>
        <strain evidence="9">CHS0354</strain>
    </source>
</reference>
<evidence type="ECO:0000256" key="6">
    <source>
        <dbReference type="ARBA" id="ARBA00023012"/>
    </source>
</evidence>
<evidence type="ECO:0000256" key="5">
    <source>
        <dbReference type="ARBA" id="ARBA00022840"/>
    </source>
</evidence>
<organism evidence="9 10">
    <name type="scientific">Potamilus streckersoni</name>
    <dbReference type="NCBI Taxonomy" id="2493646"/>
    <lineage>
        <taxon>Eukaryota</taxon>
        <taxon>Metazoa</taxon>
        <taxon>Spiralia</taxon>
        <taxon>Lophotrochozoa</taxon>
        <taxon>Mollusca</taxon>
        <taxon>Bivalvia</taxon>
        <taxon>Autobranchia</taxon>
        <taxon>Heteroconchia</taxon>
        <taxon>Palaeoheterodonta</taxon>
        <taxon>Unionida</taxon>
        <taxon>Unionoidea</taxon>
        <taxon>Unionidae</taxon>
        <taxon>Ambleminae</taxon>
        <taxon>Lampsilini</taxon>
        <taxon>Potamilus</taxon>
    </lineage>
</organism>
<accession>A0AAE0W9G7</accession>
<proteinExistence type="predicted"/>
<evidence type="ECO:0000313" key="9">
    <source>
        <dbReference type="EMBL" id="KAK3605160.1"/>
    </source>
</evidence>
<evidence type="ECO:0000259" key="8">
    <source>
        <dbReference type="PROSITE" id="PS50109"/>
    </source>
</evidence>
<evidence type="ECO:0000256" key="7">
    <source>
        <dbReference type="SAM" id="Phobius"/>
    </source>
</evidence>
<dbReference type="InterPro" id="IPR005467">
    <property type="entry name" value="His_kinase_dom"/>
</dbReference>
<dbReference type="GO" id="GO:0000155">
    <property type="term" value="F:phosphorelay sensor kinase activity"/>
    <property type="evidence" value="ECO:0007669"/>
    <property type="project" value="InterPro"/>
</dbReference>
<dbReference type="Pfam" id="PF02518">
    <property type="entry name" value="HATPase_c"/>
    <property type="match status" value="1"/>
</dbReference>
<dbReference type="InterPro" id="IPR003594">
    <property type="entry name" value="HATPase_dom"/>
</dbReference>
<sequence length="372" mass="42460">MKRKYVNGLIFLVLTIGIVFFFDEVSDIINKIKQDQTKKLELWAKSVKAIIRSENSAEIAFIFDEIISGIDFPVILTTDKDEPITFKNIDLSGMKSFSDTTAQLKIRVADMKTKYSPVKIELESMVQYLYYDDSYYVVRLKQAPIAVVIFSILYVILIYWSLSTVRKSEQDRLWVGIAKETAHQLGTPLSALMGWVELLYNPLNELKPENKRMILDSMKLDIERLNIVSTRFSKIGTPERKTKENLYELIATALDYFKRRFSNTPNPISFRLEGSSSVFVMINKELFVWVIENLIKNAIDAMDKAEKQIEISVQASGRYAVLSVKDNGKGIVGRNKKKIFTAGFTTKKTGWGLGLALVKRIVELNHKGKAQP</sequence>
<dbReference type="InterPro" id="IPR036097">
    <property type="entry name" value="HisK_dim/P_sf"/>
</dbReference>
<protein>
    <recommendedName>
        <fullName evidence="8">Histidine kinase domain-containing protein</fullName>
    </recommendedName>
</protein>
<keyword evidence="4" id="KW-0418">Kinase</keyword>
<dbReference type="PROSITE" id="PS50109">
    <property type="entry name" value="HIS_KIN"/>
    <property type="match status" value="1"/>
</dbReference>
<dbReference type="PRINTS" id="PR00344">
    <property type="entry name" value="BCTRLSENSOR"/>
</dbReference>
<dbReference type="CDD" id="cd00075">
    <property type="entry name" value="HATPase"/>
    <property type="match status" value="1"/>
</dbReference>
<dbReference type="Gene3D" id="1.10.287.130">
    <property type="match status" value="1"/>
</dbReference>
<keyword evidence="1" id="KW-0597">Phosphoprotein</keyword>
<evidence type="ECO:0000256" key="1">
    <source>
        <dbReference type="ARBA" id="ARBA00022553"/>
    </source>
</evidence>
<dbReference type="EMBL" id="JAEAOA010000085">
    <property type="protein sequence ID" value="KAK3605160.1"/>
    <property type="molecule type" value="Genomic_DNA"/>
</dbReference>
<dbReference type="GO" id="GO:0005524">
    <property type="term" value="F:ATP binding"/>
    <property type="evidence" value="ECO:0007669"/>
    <property type="project" value="UniProtKB-KW"/>
</dbReference>
<comment type="caution">
    <text evidence="9">The sequence shown here is derived from an EMBL/GenBank/DDBJ whole genome shotgun (WGS) entry which is preliminary data.</text>
</comment>
<keyword evidence="7" id="KW-0812">Transmembrane</keyword>
<dbReference type="CDD" id="cd00082">
    <property type="entry name" value="HisKA"/>
    <property type="match status" value="1"/>
</dbReference>
<dbReference type="PANTHER" id="PTHR43065:SF10">
    <property type="entry name" value="PEROXIDE STRESS-ACTIVATED HISTIDINE KINASE MAK3"/>
    <property type="match status" value="1"/>
</dbReference>
<keyword evidence="6" id="KW-0902">Two-component regulatory system</keyword>
<feature type="transmembrane region" description="Helical" evidence="7">
    <location>
        <begin position="143"/>
        <end position="162"/>
    </location>
</feature>
<reference evidence="9" key="2">
    <citation type="journal article" date="2021" name="Genome Biol. Evol.">
        <title>Developing a high-quality reference genome for a parasitic bivalve with doubly uniparental inheritance (Bivalvia: Unionida).</title>
        <authorList>
            <person name="Smith C.H."/>
        </authorList>
    </citation>
    <scope>NUCLEOTIDE SEQUENCE</scope>
    <source>
        <strain evidence="9">CHS0354</strain>
        <tissue evidence="9">Mantle</tissue>
    </source>
</reference>
<feature type="transmembrane region" description="Helical" evidence="7">
    <location>
        <begin position="5"/>
        <end position="22"/>
    </location>
</feature>
<evidence type="ECO:0000256" key="2">
    <source>
        <dbReference type="ARBA" id="ARBA00022679"/>
    </source>
</evidence>
<dbReference type="Gene3D" id="3.30.565.10">
    <property type="entry name" value="Histidine kinase-like ATPase, C-terminal domain"/>
    <property type="match status" value="1"/>
</dbReference>
<keyword evidence="10" id="KW-1185">Reference proteome</keyword>
<keyword evidence="7" id="KW-1133">Transmembrane helix</keyword>
<keyword evidence="2" id="KW-0808">Transferase</keyword>
<evidence type="ECO:0000256" key="3">
    <source>
        <dbReference type="ARBA" id="ARBA00022741"/>
    </source>
</evidence>
<reference evidence="9" key="3">
    <citation type="submission" date="2023-05" db="EMBL/GenBank/DDBJ databases">
        <authorList>
            <person name="Smith C.H."/>
        </authorList>
    </citation>
    <scope>NUCLEOTIDE SEQUENCE</scope>
    <source>
        <strain evidence="9">CHS0354</strain>
        <tissue evidence="9">Mantle</tissue>
    </source>
</reference>
<dbReference type="SUPFAM" id="SSF55874">
    <property type="entry name" value="ATPase domain of HSP90 chaperone/DNA topoisomerase II/histidine kinase"/>
    <property type="match status" value="1"/>
</dbReference>
<dbReference type="Proteomes" id="UP001195483">
    <property type="component" value="Unassembled WGS sequence"/>
</dbReference>
<dbReference type="InterPro" id="IPR003661">
    <property type="entry name" value="HisK_dim/P_dom"/>
</dbReference>
<name>A0AAE0W9G7_9BIVA</name>
<gene>
    <name evidence="9" type="ORF">CHS0354_000830</name>
</gene>
<dbReference type="InterPro" id="IPR036890">
    <property type="entry name" value="HATPase_C_sf"/>
</dbReference>
<dbReference type="SUPFAM" id="SSF47384">
    <property type="entry name" value="Homodimeric domain of signal transducing histidine kinase"/>
    <property type="match status" value="1"/>
</dbReference>
<keyword evidence="7" id="KW-0472">Membrane</keyword>
<dbReference type="InterPro" id="IPR004358">
    <property type="entry name" value="Sig_transdc_His_kin-like_C"/>
</dbReference>
<dbReference type="PANTHER" id="PTHR43065">
    <property type="entry name" value="SENSOR HISTIDINE KINASE"/>
    <property type="match status" value="1"/>
</dbReference>
<feature type="domain" description="Histidine kinase" evidence="8">
    <location>
        <begin position="180"/>
        <end position="372"/>
    </location>
</feature>
<dbReference type="AlphaFoldDB" id="A0AAE0W9G7"/>
<keyword evidence="3" id="KW-0547">Nucleotide-binding</keyword>
<evidence type="ECO:0000256" key="4">
    <source>
        <dbReference type="ARBA" id="ARBA00022777"/>
    </source>
</evidence>
<evidence type="ECO:0000313" key="10">
    <source>
        <dbReference type="Proteomes" id="UP001195483"/>
    </source>
</evidence>
<keyword evidence="5" id="KW-0067">ATP-binding</keyword>